<proteinExistence type="predicted"/>
<dbReference type="Gene3D" id="1.20.5.170">
    <property type="match status" value="2"/>
</dbReference>
<dbReference type="Pfam" id="PF17109">
    <property type="entry name" value="Goodbye"/>
    <property type="match status" value="1"/>
</dbReference>
<keyword evidence="3" id="KW-1185">Reference proteome</keyword>
<evidence type="ECO:0000259" key="1">
    <source>
        <dbReference type="Pfam" id="PF17109"/>
    </source>
</evidence>
<protein>
    <recommendedName>
        <fullName evidence="1">Fungal STAND N-terminal Goodbye domain-containing protein</fullName>
    </recommendedName>
</protein>
<reference evidence="2" key="1">
    <citation type="submission" date="2019-10" db="EMBL/GenBank/DDBJ databases">
        <authorList>
            <consortium name="DOE Joint Genome Institute"/>
            <person name="Kuo A."/>
            <person name="Miyauchi S."/>
            <person name="Kiss E."/>
            <person name="Drula E."/>
            <person name="Kohler A."/>
            <person name="Sanchez-Garcia M."/>
            <person name="Andreopoulos B."/>
            <person name="Barry K.W."/>
            <person name="Bonito G."/>
            <person name="Buee M."/>
            <person name="Carver A."/>
            <person name="Chen C."/>
            <person name="Cichocki N."/>
            <person name="Clum A."/>
            <person name="Culley D."/>
            <person name="Crous P.W."/>
            <person name="Fauchery L."/>
            <person name="Girlanda M."/>
            <person name="Hayes R."/>
            <person name="Keri Z."/>
            <person name="LaButti K."/>
            <person name="Lipzen A."/>
            <person name="Lombard V."/>
            <person name="Magnuson J."/>
            <person name="Maillard F."/>
            <person name="Morin E."/>
            <person name="Murat C."/>
            <person name="Nolan M."/>
            <person name="Ohm R."/>
            <person name="Pangilinan J."/>
            <person name="Pereira M."/>
            <person name="Perotto S."/>
            <person name="Peter M."/>
            <person name="Riley R."/>
            <person name="Sitrit Y."/>
            <person name="Stielow B."/>
            <person name="Szollosi G."/>
            <person name="Zifcakova L."/>
            <person name="Stursova M."/>
            <person name="Spatafora J.W."/>
            <person name="Tedersoo L."/>
            <person name="Vaario L.-M."/>
            <person name="Yamada A."/>
            <person name="Yan M."/>
            <person name="Wang P."/>
            <person name="Xu J."/>
            <person name="Bruns T."/>
            <person name="Baldrian P."/>
            <person name="Vilgalys R."/>
            <person name="Henrissat B."/>
            <person name="Grigoriev I.V."/>
            <person name="Hibbett D."/>
            <person name="Nagy L.G."/>
            <person name="Martin F.M."/>
        </authorList>
    </citation>
    <scope>NUCLEOTIDE SEQUENCE</scope>
    <source>
        <strain evidence="2">Prilba</strain>
    </source>
</reference>
<dbReference type="EMBL" id="WHVB01000001">
    <property type="protein sequence ID" value="KAF8487429.1"/>
    <property type="molecule type" value="Genomic_DNA"/>
</dbReference>
<accession>A0A9P5TE55</accession>
<comment type="caution">
    <text evidence="2">The sequence shown here is derived from an EMBL/GenBank/DDBJ whole genome shotgun (WGS) entry which is preliminary data.</text>
</comment>
<dbReference type="OrthoDB" id="5981048at2759"/>
<name>A0A9P5TE55_9AGAM</name>
<dbReference type="AlphaFoldDB" id="A0A9P5TE55"/>
<evidence type="ECO:0000313" key="3">
    <source>
        <dbReference type="Proteomes" id="UP000759537"/>
    </source>
</evidence>
<dbReference type="Proteomes" id="UP000759537">
    <property type="component" value="Unassembled WGS sequence"/>
</dbReference>
<feature type="domain" description="Fungal STAND N-terminal Goodbye" evidence="1">
    <location>
        <begin position="18"/>
        <end position="141"/>
    </location>
</feature>
<gene>
    <name evidence="2" type="ORF">DFH94DRAFT_678453</name>
</gene>
<organism evidence="2 3">
    <name type="scientific">Russula ochroleuca</name>
    <dbReference type="NCBI Taxonomy" id="152965"/>
    <lineage>
        <taxon>Eukaryota</taxon>
        <taxon>Fungi</taxon>
        <taxon>Dikarya</taxon>
        <taxon>Basidiomycota</taxon>
        <taxon>Agaricomycotina</taxon>
        <taxon>Agaricomycetes</taxon>
        <taxon>Russulales</taxon>
        <taxon>Russulaceae</taxon>
        <taxon>Russula</taxon>
    </lineage>
</organism>
<dbReference type="InterPro" id="IPR031350">
    <property type="entry name" value="Goodbye_dom"/>
</dbReference>
<sequence>MSYSHLATSSAKFQLIVNNALKAYEKRTRQDLLAHPLAIQLQACNSPSDILAILQQQVQGLDQSRTSNDRWTKWLDPTVSVLYALSETLGEGVALAFPPAKVIFAGVGVLLLAAKDVRADEDTLIDVLERMESFFRRLEIYTEVPATTEMMDTIILIMVEVLSILGIATKEIKQGRMKKYGKKLIGRTDMADALKRLDKLTQEEARMAVAQNLKATHTVDERVRGVANMAVAIDNRVAGVDDRVASVDDRVAKVDDKVASVDDKVASIDDKVTSVDNKVASVGDKVASVDDKVAGIDNKVKGIDAKVSSVDDRVVVVDDKVAEVLHGTQIIFSQA</sequence>
<reference evidence="2" key="2">
    <citation type="journal article" date="2020" name="Nat. Commun.">
        <title>Large-scale genome sequencing of mycorrhizal fungi provides insights into the early evolution of symbiotic traits.</title>
        <authorList>
            <person name="Miyauchi S."/>
            <person name="Kiss E."/>
            <person name="Kuo A."/>
            <person name="Drula E."/>
            <person name="Kohler A."/>
            <person name="Sanchez-Garcia M."/>
            <person name="Morin E."/>
            <person name="Andreopoulos B."/>
            <person name="Barry K.W."/>
            <person name="Bonito G."/>
            <person name="Buee M."/>
            <person name="Carver A."/>
            <person name="Chen C."/>
            <person name="Cichocki N."/>
            <person name="Clum A."/>
            <person name="Culley D."/>
            <person name="Crous P.W."/>
            <person name="Fauchery L."/>
            <person name="Girlanda M."/>
            <person name="Hayes R.D."/>
            <person name="Keri Z."/>
            <person name="LaButti K."/>
            <person name="Lipzen A."/>
            <person name="Lombard V."/>
            <person name="Magnuson J."/>
            <person name="Maillard F."/>
            <person name="Murat C."/>
            <person name="Nolan M."/>
            <person name="Ohm R.A."/>
            <person name="Pangilinan J."/>
            <person name="Pereira M.F."/>
            <person name="Perotto S."/>
            <person name="Peter M."/>
            <person name="Pfister S."/>
            <person name="Riley R."/>
            <person name="Sitrit Y."/>
            <person name="Stielow J.B."/>
            <person name="Szollosi G."/>
            <person name="Zifcakova L."/>
            <person name="Stursova M."/>
            <person name="Spatafora J.W."/>
            <person name="Tedersoo L."/>
            <person name="Vaario L.M."/>
            <person name="Yamada A."/>
            <person name="Yan M."/>
            <person name="Wang P."/>
            <person name="Xu J."/>
            <person name="Bruns T."/>
            <person name="Baldrian P."/>
            <person name="Vilgalys R."/>
            <person name="Dunand C."/>
            <person name="Henrissat B."/>
            <person name="Grigoriev I.V."/>
            <person name="Hibbett D."/>
            <person name="Nagy L.G."/>
            <person name="Martin F.M."/>
        </authorList>
    </citation>
    <scope>NUCLEOTIDE SEQUENCE</scope>
    <source>
        <strain evidence="2">Prilba</strain>
    </source>
</reference>
<evidence type="ECO:0000313" key="2">
    <source>
        <dbReference type="EMBL" id="KAF8487429.1"/>
    </source>
</evidence>